<organism evidence="1 2">
    <name type="scientific">Araneus ventricosus</name>
    <name type="common">Orbweaver spider</name>
    <name type="synonym">Epeira ventricosa</name>
    <dbReference type="NCBI Taxonomy" id="182803"/>
    <lineage>
        <taxon>Eukaryota</taxon>
        <taxon>Metazoa</taxon>
        <taxon>Ecdysozoa</taxon>
        <taxon>Arthropoda</taxon>
        <taxon>Chelicerata</taxon>
        <taxon>Arachnida</taxon>
        <taxon>Araneae</taxon>
        <taxon>Araneomorphae</taxon>
        <taxon>Entelegynae</taxon>
        <taxon>Araneoidea</taxon>
        <taxon>Araneidae</taxon>
        <taxon>Araneus</taxon>
    </lineage>
</organism>
<evidence type="ECO:0000313" key="1">
    <source>
        <dbReference type="EMBL" id="GBO37904.1"/>
    </source>
</evidence>
<accession>A0A4Y2WMS5</accession>
<name>A0A4Y2WMS5_ARAVE</name>
<comment type="caution">
    <text evidence="1">The sequence shown here is derived from an EMBL/GenBank/DDBJ whole genome shotgun (WGS) entry which is preliminary data.</text>
</comment>
<dbReference type="EMBL" id="BGPR01062494">
    <property type="protein sequence ID" value="GBO37904.1"/>
    <property type="molecule type" value="Genomic_DNA"/>
</dbReference>
<keyword evidence="2" id="KW-1185">Reference proteome</keyword>
<protein>
    <submittedName>
        <fullName evidence="1">Uncharacterized protein</fullName>
    </submittedName>
</protein>
<reference evidence="1 2" key="1">
    <citation type="journal article" date="2019" name="Sci. Rep.">
        <title>Orb-weaving spider Araneus ventricosus genome elucidates the spidroin gene catalogue.</title>
        <authorList>
            <person name="Kono N."/>
            <person name="Nakamura H."/>
            <person name="Ohtoshi R."/>
            <person name="Moran D.A.P."/>
            <person name="Shinohara A."/>
            <person name="Yoshida Y."/>
            <person name="Fujiwara M."/>
            <person name="Mori M."/>
            <person name="Tomita M."/>
            <person name="Arakawa K."/>
        </authorList>
    </citation>
    <scope>NUCLEOTIDE SEQUENCE [LARGE SCALE GENOMIC DNA]</scope>
</reference>
<gene>
    <name evidence="1" type="ORF">AVEN_175301_1</name>
</gene>
<evidence type="ECO:0000313" key="2">
    <source>
        <dbReference type="Proteomes" id="UP000499080"/>
    </source>
</evidence>
<proteinExistence type="predicted"/>
<dbReference type="Proteomes" id="UP000499080">
    <property type="component" value="Unassembled WGS sequence"/>
</dbReference>
<dbReference type="AlphaFoldDB" id="A0A4Y2WMS5"/>
<sequence>MAHLNYNPVSLKDMAIRRLTAAFFKESTILASISDFHSEFSAFDHYDSPQVWRETVEDKLLDVISKLGLPKSLNKVLLDTVKPMSRQVRRWKVFHEKYLHDSHGEEIHLDIPILEKLCWTSTGAVDYRKTAEELVRSDVIDVVKQYKLACLYCMEDCIPMFWKELPSENKQYFCRKTDRRLQSGGLGLEFWWPYIIEGRESELDDLTRSYRSDQISFYQYDFQCSAKKGNKTAAEYFFQKLTHEEKEASLMSTTRAIVSSLYSARNHWYKVFPSEKFSELLSYLLSVMTPDQQMRIFQEKPCEVLEWFLVWPLQDIFLEIAELIWGFLPKRYYDSVLIVMYNNFENSGDYCLILFQELFFRIPPDFWKSFVDRQCETSSYFDDILSEENIKALEIFFRSLDAAARTRLVFNSCFRKFYCVSIDKRDVVEVCLRRSQLFYGRRRN</sequence>